<reference evidence="1 2" key="1">
    <citation type="submission" date="2018-01" db="EMBL/GenBank/DDBJ databases">
        <title>Genome of Pseudomonas phage NV1, a LUZ24-like virus of Pseudomonas tolaasii.</title>
        <authorList>
            <person name="Storey N.H."/>
        </authorList>
    </citation>
    <scope>NUCLEOTIDE SEQUENCE [LARGE SCALE GENOMIC DNA]</scope>
</reference>
<organism evidence="1 2">
    <name type="scientific">Pseudomonas phage NV1</name>
    <dbReference type="NCBI Taxonomy" id="2079543"/>
    <lineage>
        <taxon>Viruses</taxon>
        <taxon>Duplodnaviria</taxon>
        <taxon>Heunggongvirae</taxon>
        <taxon>Uroviricota</taxon>
        <taxon>Caudoviricetes</taxon>
        <taxon>Vicosavirus</taxon>
        <taxon>Vicosavirus NV1</taxon>
    </lineage>
</organism>
<evidence type="ECO:0000313" key="2">
    <source>
        <dbReference type="Proteomes" id="UP000240328"/>
    </source>
</evidence>
<proteinExistence type="predicted"/>
<dbReference type="OrthoDB" id="17050at10239"/>
<evidence type="ECO:0000313" key="1">
    <source>
        <dbReference type="EMBL" id="AUX83669.1"/>
    </source>
</evidence>
<name>A0A2L0HPN4_9CAUD</name>
<dbReference type="GO" id="GO:0004519">
    <property type="term" value="F:endonuclease activity"/>
    <property type="evidence" value="ECO:0007669"/>
    <property type="project" value="UniProtKB-KW"/>
</dbReference>
<keyword evidence="1" id="KW-0255">Endonuclease</keyword>
<dbReference type="Gene3D" id="3.40.91.30">
    <property type="match status" value="1"/>
</dbReference>
<keyword evidence="2" id="KW-1185">Reference proteome</keyword>
<protein>
    <submittedName>
        <fullName evidence="1">Putative endonuclease</fullName>
    </submittedName>
</protein>
<gene>
    <name evidence="1" type="ORF">NV1_p40</name>
</gene>
<keyword evidence="1" id="KW-0540">Nuclease</keyword>
<sequence length="120" mass="13862">MNGQGKLQLGQEQHLTSFLQSSQEPSPHKASEVYVEIKGYFQDAAEASKYLWVRKSLPPDAELVFVFESPSKAMHWLKARKDGTKQTMAEWADKNQFRWFTEESFLRFVNESYQPSAPDS</sequence>
<accession>A0A2L0HPN4</accession>
<dbReference type="EMBL" id="MG845684">
    <property type="protein sequence ID" value="AUX83669.1"/>
    <property type="molecule type" value="Genomic_DNA"/>
</dbReference>
<dbReference type="Proteomes" id="UP000240328">
    <property type="component" value="Segment"/>
</dbReference>
<keyword evidence="1" id="KW-0378">Hydrolase</keyword>